<dbReference type="Proteomes" id="UP000326921">
    <property type="component" value="Chromosome"/>
</dbReference>
<sequence length="977" mass="106410">MKYPILAASLIVLLAGCKQKHENERIQKALDAFQLEEGLRIEPVAYEPMVIDPVAFAFDENRKMYVVEDRGYPDPAEEGEATTLGRIVLLEDTDADGVYDKRNEFASGLTYPNGILPWKGGVFITCAPHIYYYKDSDGDGVADIKKTVLTGFNDTKTSQIRMSHPTIGLDGWIYVTGGLNGGSITSPEHPDRPPVVYTAADGRFNPETLEFQSTGGKSQFGLTIDPFGHRFGTSNRHPVMQIVMEPWNLSRNPHLTFNDMVQNVSPVEANAVVYPISKAVTTAEYIPNLMGKSHTGTFTAASGLVVYNGTALKPEHKGNIFICESAQNLVQRQVVKENGASFSSSIANDGKEFLASTDEWFRPVYAQHGPEGALYIVDMHRKVIDHPAYVPEEMRGQLDFEAGKTDGRIYRVVREDFDKDDEDKTGKVETGSSSKDLVEALGSADEWKRATAFRLLLESRATDIAEQLKETINNATHAESKARALWLAHNLGLLNVETLNQALASADAPIREQAVQILTTNTKYDTAKASLLKLADDPSVRVRFYTAIALGNINSNESVQALAKIAAKDGADKWSRAAVLSGLSGRTQEFIAAFAGIQSAEPKAYAAVMQDLGRLLGNGGTIAEASSFFNRLVTPEAVDEWKISAMLGLAEGIKGRKQELKPNSKGLLYAIGAGANNNLDGFIGKLKEVALKDTAEKQSRAIALLGYSNYEQSNDALKQLLDAHYSPQVQIQAINALANLQDPKGAELLTEKSKWKAYSPKVKPSVIAALISNSSFLPVLFNSIEKGQIAAAEISSIDRTRLMKMKDKAIADKATTLFKELEGGDRMAVYEEYKNVLKNAKPIATKGAAMFQAQCAVCHTYGGKGGQVGPDLSGIKNQPADALLLHILVPNYEVYPQYQSIIVKTKDGSTKSGWVVSETDNGLTLRTATGADEAVLRSNIESLTNSGLSLMPDGLEKTMSKEDMANLIEYLKKGDSK</sequence>
<evidence type="ECO:0000256" key="4">
    <source>
        <dbReference type="PROSITE-ProRule" id="PRU00433"/>
    </source>
</evidence>
<accession>A0A5Q0QBF7</accession>
<dbReference type="EMBL" id="CP045652">
    <property type="protein sequence ID" value="QGA24932.1"/>
    <property type="molecule type" value="Genomic_DNA"/>
</dbReference>
<dbReference type="SUPFAM" id="SSF46626">
    <property type="entry name" value="Cytochrome c"/>
    <property type="match status" value="1"/>
</dbReference>
<dbReference type="InterPro" id="IPR011042">
    <property type="entry name" value="6-blade_b-propeller_TolB-like"/>
</dbReference>
<evidence type="ECO:0000313" key="6">
    <source>
        <dbReference type="EMBL" id="QGA24932.1"/>
    </source>
</evidence>
<dbReference type="PROSITE" id="PS51257">
    <property type="entry name" value="PROKAR_LIPOPROTEIN"/>
    <property type="match status" value="1"/>
</dbReference>
<dbReference type="NCBIfam" id="TIGR02604">
    <property type="entry name" value="Piru_Ver_Nterm"/>
    <property type="match status" value="1"/>
</dbReference>
<dbReference type="InterPro" id="IPR013427">
    <property type="entry name" value="Haem-bd_dom_put"/>
</dbReference>
<dbReference type="Gene3D" id="1.25.10.10">
    <property type="entry name" value="Leucine-rich Repeat Variant"/>
    <property type="match status" value="1"/>
</dbReference>
<keyword evidence="7" id="KW-1185">Reference proteome</keyword>
<evidence type="ECO:0000256" key="3">
    <source>
        <dbReference type="ARBA" id="ARBA00023004"/>
    </source>
</evidence>
<dbReference type="GO" id="GO:0046872">
    <property type="term" value="F:metal ion binding"/>
    <property type="evidence" value="ECO:0007669"/>
    <property type="project" value="UniProtKB-KW"/>
</dbReference>
<dbReference type="GO" id="GO:0020037">
    <property type="term" value="F:heme binding"/>
    <property type="evidence" value="ECO:0007669"/>
    <property type="project" value="InterPro"/>
</dbReference>
<dbReference type="Pfam" id="PF23500">
    <property type="entry name" value="DUF7133"/>
    <property type="match status" value="1"/>
</dbReference>
<proteinExistence type="predicted"/>
<dbReference type="InterPro" id="IPR036909">
    <property type="entry name" value="Cyt_c-like_dom_sf"/>
</dbReference>
<dbReference type="PROSITE" id="PS51007">
    <property type="entry name" value="CYTC"/>
    <property type="match status" value="1"/>
</dbReference>
<organism evidence="6 7">
    <name type="scientific">Sphingobacterium zhuxiongii</name>
    <dbReference type="NCBI Taxonomy" id="2662364"/>
    <lineage>
        <taxon>Bacteria</taxon>
        <taxon>Pseudomonadati</taxon>
        <taxon>Bacteroidota</taxon>
        <taxon>Sphingobacteriia</taxon>
        <taxon>Sphingobacteriales</taxon>
        <taxon>Sphingobacteriaceae</taxon>
        <taxon>Sphingobacterium</taxon>
    </lineage>
</organism>
<dbReference type="Gene3D" id="1.10.760.10">
    <property type="entry name" value="Cytochrome c-like domain"/>
    <property type="match status" value="1"/>
</dbReference>
<dbReference type="KEGG" id="sphe:GFH32_00730"/>
<dbReference type="InterPro" id="IPR055557">
    <property type="entry name" value="DUF7133"/>
</dbReference>
<dbReference type="RefSeq" id="WP_153509254.1">
    <property type="nucleotide sequence ID" value="NZ_CP045652.1"/>
</dbReference>
<evidence type="ECO:0000256" key="1">
    <source>
        <dbReference type="ARBA" id="ARBA00022617"/>
    </source>
</evidence>
<dbReference type="Pfam" id="PF00034">
    <property type="entry name" value="Cytochrom_C"/>
    <property type="match status" value="1"/>
</dbReference>
<dbReference type="InterPro" id="IPR011989">
    <property type="entry name" value="ARM-like"/>
</dbReference>
<dbReference type="InterPro" id="IPR013428">
    <property type="entry name" value="Membrane-bound_put_N"/>
</dbReference>
<protein>
    <submittedName>
        <fullName evidence="6">C-type cytochrome</fullName>
    </submittedName>
</protein>
<evidence type="ECO:0000259" key="5">
    <source>
        <dbReference type="PROSITE" id="PS51007"/>
    </source>
</evidence>
<keyword evidence="1 4" id="KW-0349">Heme</keyword>
<dbReference type="InterPro" id="IPR016024">
    <property type="entry name" value="ARM-type_fold"/>
</dbReference>
<evidence type="ECO:0000313" key="7">
    <source>
        <dbReference type="Proteomes" id="UP000326921"/>
    </source>
</evidence>
<dbReference type="NCBIfam" id="TIGR02603">
    <property type="entry name" value="CxxCH_TIGR02603"/>
    <property type="match status" value="1"/>
</dbReference>
<keyword evidence="2 4" id="KW-0479">Metal-binding</keyword>
<dbReference type="Pfam" id="PF13646">
    <property type="entry name" value="HEAT_2"/>
    <property type="match status" value="2"/>
</dbReference>
<dbReference type="PANTHER" id="PTHR33546:SF1">
    <property type="entry name" value="LARGE, MULTIFUNCTIONAL SECRETED PROTEIN"/>
    <property type="match status" value="1"/>
</dbReference>
<gene>
    <name evidence="6" type="ORF">GFH32_00730</name>
</gene>
<dbReference type="AlphaFoldDB" id="A0A5Q0QBF7"/>
<dbReference type="GO" id="GO:0009055">
    <property type="term" value="F:electron transfer activity"/>
    <property type="evidence" value="ECO:0007669"/>
    <property type="project" value="InterPro"/>
</dbReference>
<dbReference type="Gene3D" id="2.120.10.30">
    <property type="entry name" value="TolB, C-terminal domain"/>
    <property type="match status" value="1"/>
</dbReference>
<dbReference type="PANTHER" id="PTHR33546">
    <property type="entry name" value="LARGE, MULTIFUNCTIONAL SECRETED PROTEIN-RELATED"/>
    <property type="match status" value="1"/>
</dbReference>
<dbReference type="SUPFAM" id="SSF48371">
    <property type="entry name" value="ARM repeat"/>
    <property type="match status" value="1"/>
</dbReference>
<feature type="domain" description="Cytochrome c" evidence="5">
    <location>
        <begin position="842"/>
        <end position="975"/>
    </location>
</feature>
<reference evidence="6 7" key="1">
    <citation type="submission" date="2019-10" db="EMBL/GenBank/DDBJ databases">
        <authorList>
            <person name="Dong K."/>
        </authorList>
    </citation>
    <scope>NUCLEOTIDE SEQUENCE [LARGE SCALE GENOMIC DNA]</scope>
    <source>
        <strain evidence="7">dk4302</strain>
    </source>
</reference>
<keyword evidence="3 4" id="KW-0408">Iron</keyword>
<evidence type="ECO:0000256" key="2">
    <source>
        <dbReference type="ARBA" id="ARBA00022723"/>
    </source>
</evidence>
<name>A0A5Q0QBF7_9SPHI</name>
<dbReference type="InterPro" id="IPR009056">
    <property type="entry name" value="Cyt_c-like_dom"/>
</dbReference>